<keyword evidence="3" id="KW-0808">Transferase</keyword>
<comment type="caution">
    <text evidence="11">The sequence shown here is derived from an EMBL/GenBank/DDBJ whole genome shotgun (WGS) entry which is preliminary data.</text>
</comment>
<keyword evidence="5" id="KW-0256">Endoplasmic reticulum</keyword>
<evidence type="ECO:0000256" key="2">
    <source>
        <dbReference type="ARBA" id="ARBA00022676"/>
    </source>
</evidence>
<evidence type="ECO:0000256" key="1">
    <source>
        <dbReference type="ARBA" id="ARBA00011970"/>
    </source>
</evidence>
<reference evidence="11" key="1">
    <citation type="submission" date="2022-03" db="EMBL/GenBank/DDBJ databases">
        <authorList>
            <person name="Martin C."/>
        </authorList>
    </citation>
    <scope>NUCLEOTIDE SEQUENCE</scope>
</reference>
<keyword evidence="2" id="KW-0328">Glycosyltransferase</keyword>
<evidence type="ECO:0000313" key="11">
    <source>
        <dbReference type="EMBL" id="CAH1785030.1"/>
    </source>
</evidence>
<evidence type="ECO:0000256" key="3">
    <source>
        <dbReference type="ARBA" id="ARBA00022679"/>
    </source>
</evidence>
<keyword evidence="4" id="KW-0732">Signal</keyword>
<evidence type="ECO:0000256" key="8">
    <source>
        <dbReference type="ARBA" id="ARBA00042574"/>
    </source>
</evidence>
<keyword evidence="12" id="KW-1185">Reference proteome</keyword>
<evidence type="ECO:0000256" key="4">
    <source>
        <dbReference type="ARBA" id="ARBA00022729"/>
    </source>
</evidence>
<dbReference type="Proteomes" id="UP000749559">
    <property type="component" value="Unassembled WGS sequence"/>
</dbReference>
<dbReference type="GO" id="GO:0005788">
    <property type="term" value="C:endoplasmic reticulum lumen"/>
    <property type="evidence" value="ECO:0007669"/>
    <property type="project" value="TreeGrafter"/>
</dbReference>
<organism evidence="11 12">
    <name type="scientific">Owenia fusiformis</name>
    <name type="common">Polychaete worm</name>
    <dbReference type="NCBI Taxonomy" id="6347"/>
    <lineage>
        <taxon>Eukaryota</taxon>
        <taxon>Metazoa</taxon>
        <taxon>Spiralia</taxon>
        <taxon>Lophotrochozoa</taxon>
        <taxon>Annelida</taxon>
        <taxon>Polychaeta</taxon>
        <taxon>Sedentaria</taxon>
        <taxon>Canalipalpata</taxon>
        <taxon>Sabellida</taxon>
        <taxon>Oweniida</taxon>
        <taxon>Oweniidae</taxon>
        <taxon>Owenia</taxon>
    </lineage>
</organism>
<dbReference type="InterPro" id="IPR049625">
    <property type="entry name" value="Glyco_transf_61_cat"/>
</dbReference>
<evidence type="ECO:0000256" key="6">
    <source>
        <dbReference type="ARBA" id="ARBA00023180"/>
    </source>
</evidence>
<accession>A0A8J1T5R1</accession>
<sequence length="529" mass="62261">MKWDEVNFNMIFLQLTIILGYLITESKPTRWTGLNLPEEHIPYYFNNNKQLKKLCNEDDQCPYKKYTSTQKCWGYEKNCREVDRMSMPSCPEDSRAWAKTKADQLTMFWKQGDFGYVSERKSELMDLCQPQSKGDSSLRCTKYARYCEVKNLYIDFKNLRSEKFSEKFRENIFSKGEIGGKCKMDRRKLAEQSMHKSALQSWYAEMEQFDALDFNPSKKKNCDISYDKPVIFIKLDAGVNMYHHFCDFINIYASQHMNNSFSTDIHIVMWDTSYTGYGDFFSDTWKAFTDYPVIHLKDFDGKKVCFKSGMFSLLARMRSGLYYNMPLVPGCYGTSLFRAFSQHVLHRLDVEQTGPLKSKIRITLLSRSTKYRKFLNQEELVSAMKSVGEYEVNVVDYNWRTFKFPDQLRSTHNSDIFIGMHGSGLTHGLFLPDWGVLFEAYNCDDANCYKDLARLRGVKYMTWENIDKLDQEDEGHHPQLGAHKKFTNYAFDVREFMRMVHNAADHVRNHPSFIEARNHKYSEDTKDEL</sequence>
<dbReference type="PANTHER" id="PTHR20961:SF148">
    <property type="entry name" value="EGF DOMAIN-SPECIFIC O-LINKED N-ACETYLGLUCOSAMINE TRANSFERASE"/>
    <property type="match status" value="1"/>
</dbReference>
<evidence type="ECO:0000256" key="7">
    <source>
        <dbReference type="ARBA" id="ARBA00040944"/>
    </source>
</evidence>
<protein>
    <recommendedName>
        <fullName evidence="7">EGF domain-specific O-linked N-acetylglucosamine transferase</fullName>
        <ecNumber evidence="1">2.4.1.255</ecNumber>
    </recommendedName>
    <alternativeName>
        <fullName evidence="8">Extracellular O-linked N-acetylglucosamine transferase</fullName>
    </alternativeName>
</protein>
<dbReference type="OrthoDB" id="529273at2759"/>
<evidence type="ECO:0000313" key="12">
    <source>
        <dbReference type="Proteomes" id="UP000749559"/>
    </source>
</evidence>
<dbReference type="PANTHER" id="PTHR20961">
    <property type="entry name" value="GLYCOSYLTRANSFERASE"/>
    <property type="match status" value="1"/>
</dbReference>
<proteinExistence type="predicted"/>
<dbReference type="InterPro" id="IPR007657">
    <property type="entry name" value="Glycosyltransferase_61"/>
</dbReference>
<evidence type="ECO:0000256" key="9">
    <source>
        <dbReference type="ARBA" id="ARBA00048317"/>
    </source>
</evidence>
<comment type="catalytic activity">
    <reaction evidence="10">
        <text>L-threonyl-[protein] + UDP-N-acetyl-alpha-D-glucosamine = 3-O-(N-acetyl-beta-D-glucosaminyl)-L-threonyl-[protein] + UDP + H(+)</text>
        <dbReference type="Rhea" id="RHEA:48908"/>
        <dbReference type="Rhea" id="RHEA-COMP:11060"/>
        <dbReference type="Rhea" id="RHEA-COMP:12252"/>
        <dbReference type="ChEBI" id="CHEBI:15378"/>
        <dbReference type="ChEBI" id="CHEBI:30013"/>
        <dbReference type="ChEBI" id="CHEBI:57705"/>
        <dbReference type="ChEBI" id="CHEBI:58223"/>
        <dbReference type="ChEBI" id="CHEBI:90840"/>
        <dbReference type="EC" id="2.4.1.255"/>
    </reaction>
</comment>
<keyword evidence="6" id="KW-0325">Glycoprotein</keyword>
<dbReference type="AlphaFoldDB" id="A0A8J1T5R1"/>
<dbReference type="EC" id="2.4.1.255" evidence="1"/>
<evidence type="ECO:0000256" key="5">
    <source>
        <dbReference type="ARBA" id="ARBA00022824"/>
    </source>
</evidence>
<dbReference type="EMBL" id="CAIIXF020000005">
    <property type="protein sequence ID" value="CAH1785030.1"/>
    <property type="molecule type" value="Genomic_DNA"/>
</dbReference>
<gene>
    <name evidence="11" type="ORF">OFUS_LOCUS11139</name>
</gene>
<comment type="catalytic activity">
    <reaction evidence="9">
        <text>L-seryl-[protein] + UDP-N-acetyl-alpha-D-glucosamine = 3-O-(N-acetyl-beta-D-glucosaminyl)-L-seryl-[protein] + UDP + H(+)</text>
        <dbReference type="Rhea" id="RHEA:48904"/>
        <dbReference type="Rhea" id="RHEA-COMP:9863"/>
        <dbReference type="Rhea" id="RHEA-COMP:12251"/>
        <dbReference type="ChEBI" id="CHEBI:15378"/>
        <dbReference type="ChEBI" id="CHEBI:29999"/>
        <dbReference type="ChEBI" id="CHEBI:57705"/>
        <dbReference type="ChEBI" id="CHEBI:58223"/>
        <dbReference type="ChEBI" id="CHEBI:90838"/>
        <dbReference type="EC" id="2.4.1.255"/>
    </reaction>
</comment>
<evidence type="ECO:0000256" key="10">
    <source>
        <dbReference type="ARBA" id="ARBA00049432"/>
    </source>
</evidence>
<dbReference type="GO" id="GO:0097363">
    <property type="term" value="F:protein O-acetylglucosaminyltransferase activity"/>
    <property type="evidence" value="ECO:0007669"/>
    <property type="project" value="UniProtKB-EC"/>
</dbReference>
<name>A0A8J1T5R1_OWEFU</name>
<dbReference type="Pfam" id="PF04577">
    <property type="entry name" value="Glyco_transf_61"/>
    <property type="match status" value="1"/>
</dbReference>